<reference evidence="1 2" key="1">
    <citation type="submission" date="2019-12" db="EMBL/GenBank/DDBJ databases">
        <title>Genome sequencing and assembly of endphytes of Porphyra tenera.</title>
        <authorList>
            <person name="Park J.M."/>
            <person name="Shin R."/>
            <person name="Jo S.H."/>
        </authorList>
    </citation>
    <scope>NUCLEOTIDE SEQUENCE [LARGE SCALE GENOMIC DNA]</scope>
    <source>
        <strain evidence="1 2">GPM4</strain>
    </source>
</reference>
<dbReference type="AlphaFoldDB" id="A0A857JL40"/>
<name>A0A857JL40_9ALTE</name>
<dbReference type="InterPro" id="IPR015943">
    <property type="entry name" value="WD40/YVTN_repeat-like_dom_sf"/>
</dbReference>
<dbReference type="Proteomes" id="UP000464524">
    <property type="component" value="Chromosome"/>
</dbReference>
<dbReference type="RefSeq" id="WP_160179874.1">
    <property type="nucleotide sequence ID" value="NZ_CP047656.1"/>
</dbReference>
<evidence type="ECO:0000313" key="2">
    <source>
        <dbReference type="Proteomes" id="UP000464524"/>
    </source>
</evidence>
<dbReference type="SUPFAM" id="SSF110296">
    <property type="entry name" value="Oligoxyloglucan reducing end-specific cellobiohydrolase"/>
    <property type="match status" value="1"/>
</dbReference>
<evidence type="ECO:0000313" key="1">
    <source>
        <dbReference type="EMBL" id="QHJ12008.1"/>
    </source>
</evidence>
<sequence length="375" mass="41815">MKNSAHLLLASLITCILFKLTGCNSDSNPVESAPPLEPETGITFSHTNLEGVTFNHFLKSDEGLYAATNAGVYQLKDEQWVNLTDFEQWEVFDLEAVGSGHYLASVKQNSDFYLVESTDSGVSWEQIESNFGQISGDSEDITIESFSLDEKIQALAYDQETGLLYGTGLNVLAVSGDYGRTWSTLTGEWQGFAKGYAALTIDFNSSKIWFGGQNAVEQSRLLSYDLNLLEAKTYNSMTDITGEPGTVKNIRFAPNNPDIMYASGEPGIMSSLDGGDTWEEFYFNENSRFYFGLLIDINQSETMYTSGWNKVFSEPQPFYLERTTNGGATWEKFEYVDEADIFGGVWSMYAEYGLEESILYFGLYKGGVMKVTVKN</sequence>
<dbReference type="EMBL" id="CP047656">
    <property type="protein sequence ID" value="QHJ12008.1"/>
    <property type="molecule type" value="Genomic_DNA"/>
</dbReference>
<dbReference type="Gene3D" id="2.130.10.10">
    <property type="entry name" value="YVTN repeat-like/Quinoprotein amine dehydrogenase"/>
    <property type="match status" value="2"/>
</dbReference>
<proteinExistence type="predicted"/>
<evidence type="ECO:0008006" key="3">
    <source>
        <dbReference type="Google" id="ProtNLM"/>
    </source>
</evidence>
<keyword evidence="2" id="KW-1185">Reference proteome</keyword>
<gene>
    <name evidence="1" type="ORF">FX988_02250</name>
</gene>
<accession>A0A857JL40</accession>
<dbReference type="KEGG" id="pmes:FX988_02250"/>
<protein>
    <recommendedName>
        <fullName evidence="3">Photosynthesis system II assembly factor Ycf48/Hcf136-like domain-containing protein</fullName>
    </recommendedName>
</protein>
<organism evidence="1 2">
    <name type="scientific">Paraglaciecola mesophila</name>
    <dbReference type="NCBI Taxonomy" id="197222"/>
    <lineage>
        <taxon>Bacteria</taxon>
        <taxon>Pseudomonadati</taxon>
        <taxon>Pseudomonadota</taxon>
        <taxon>Gammaproteobacteria</taxon>
        <taxon>Alteromonadales</taxon>
        <taxon>Alteromonadaceae</taxon>
        <taxon>Paraglaciecola</taxon>
    </lineage>
</organism>
<dbReference type="OrthoDB" id="9757809at2"/>